<comment type="caution">
    <text evidence="2">The sequence shown here is derived from an EMBL/GenBank/DDBJ whole genome shotgun (WGS) entry which is preliminary data.</text>
</comment>
<keyword evidence="3" id="KW-1185">Reference proteome</keyword>
<protein>
    <submittedName>
        <fullName evidence="2">Uncharacterized protein</fullName>
    </submittedName>
</protein>
<evidence type="ECO:0000256" key="1">
    <source>
        <dbReference type="SAM" id="MobiDB-lite"/>
    </source>
</evidence>
<reference evidence="2" key="1">
    <citation type="submission" date="2022-07" db="EMBL/GenBank/DDBJ databases">
        <title>Chromosome-level genome of Muraenolepis orangiensis.</title>
        <authorList>
            <person name="Kim J."/>
        </authorList>
    </citation>
    <scope>NUCLEOTIDE SEQUENCE</scope>
    <source>
        <strain evidence="2">KU_S4_2022</strain>
        <tissue evidence="2">Muscle</tissue>
    </source>
</reference>
<organism evidence="2 3">
    <name type="scientific">Muraenolepis orangiensis</name>
    <name type="common">Patagonian moray cod</name>
    <dbReference type="NCBI Taxonomy" id="630683"/>
    <lineage>
        <taxon>Eukaryota</taxon>
        <taxon>Metazoa</taxon>
        <taxon>Chordata</taxon>
        <taxon>Craniata</taxon>
        <taxon>Vertebrata</taxon>
        <taxon>Euteleostomi</taxon>
        <taxon>Actinopterygii</taxon>
        <taxon>Neopterygii</taxon>
        <taxon>Teleostei</taxon>
        <taxon>Neoteleostei</taxon>
        <taxon>Acanthomorphata</taxon>
        <taxon>Zeiogadaria</taxon>
        <taxon>Gadariae</taxon>
        <taxon>Gadiformes</taxon>
        <taxon>Muraenolepidoidei</taxon>
        <taxon>Muraenolepididae</taxon>
        <taxon>Muraenolepis</taxon>
    </lineage>
</organism>
<dbReference type="Proteomes" id="UP001148018">
    <property type="component" value="Unassembled WGS sequence"/>
</dbReference>
<proteinExistence type="predicted"/>
<accession>A0A9Q0EFY0</accession>
<feature type="compositionally biased region" description="Polar residues" evidence="1">
    <location>
        <begin position="1"/>
        <end position="16"/>
    </location>
</feature>
<sequence length="136" mass="14524">MKNRQRASQAKKTNTGEAEKRNRLTPELLISHRTPAHSLRRPPKNNPPPPPTHPPLSSPLLSSLANKRGLPFRCGASAGLPRVPGAWRARVFRKSRPPSCSRPVGLPGCTCSASHGALLAESSGTTRIDTGRDGGV</sequence>
<dbReference type="AlphaFoldDB" id="A0A9Q0EFY0"/>
<feature type="compositionally biased region" description="Basic residues" evidence="1">
    <location>
        <begin position="34"/>
        <end position="43"/>
    </location>
</feature>
<feature type="compositionally biased region" description="Pro residues" evidence="1">
    <location>
        <begin position="44"/>
        <end position="57"/>
    </location>
</feature>
<gene>
    <name evidence="2" type="ORF">NHX12_028463</name>
</gene>
<feature type="region of interest" description="Disordered" evidence="1">
    <location>
        <begin position="1"/>
        <end position="63"/>
    </location>
</feature>
<name>A0A9Q0EFY0_9TELE</name>
<dbReference type="EMBL" id="JANIIK010000044">
    <property type="protein sequence ID" value="KAJ3603722.1"/>
    <property type="molecule type" value="Genomic_DNA"/>
</dbReference>
<evidence type="ECO:0000313" key="3">
    <source>
        <dbReference type="Proteomes" id="UP001148018"/>
    </source>
</evidence>
<evidence type="ECO:0000313" key="2">
    <source>
        <dbReference type="EMBL" id="KAJ3603722.1"/>
    </source>
</evidence>